<dbReference type="Pfam" id="PF13378">
    <property type="entry name" value="MR_MLE_C"/>
    <property type="match status" value="1"/>
</dbReference>
<dbReference type="Pfam" id="PF18374">
    <property type="entry name" value="Enolase_like_N"/>
    <property type="match status" value="1"/>
</dbReference>
<dbReference type="Gene3D" id="3.20.20.120">
    <property type="entry name" value="Enolase-like C-terminal domain"/>
    <property type="match status" value="1"/>
</dbReference>
<keyword evidence="1 4" id="KW-0479">Metal-binding</keyword>
<feature type="binding site" evidence="4">
    <location>
        <position position="179"/>
    </location>
    <ligand>
        <name>Mg(2+)</name>
        <dbReference type="ChEBI" id="CHEBI:18420"/>
    </ligand>
</feature>
<dbReference type="InterPro" id="IPR029065">
    <property type="entry name" value="Enolase_C-like"/>
</dbReference>
<dbReference type="SFLD" id="SFLDF00009">
    <property type="entry name" value="o-succinylbenzoate_synthase"/>
    <property type="match status" value="1"/>
</dbReference>
<organism evidence="6 7">
    <name type="scientific">Nesterenkonia flava</name>
    <dbReference type="NCBI Taxonomy" id="469799"/>
    <lineage>
        <taxon>Bacteria</taxon>
        <taxon>Bacillati</taxon>
        <taxon>Actinomycetota</taxon>
        <taxon>Actinomycetes</taxon>
        <taxon>Micrococcales</taxon>
        <taxon>Micrococcaceae</taxon>
        <taxon>Nesterenkonia</taxon>
    </lineage>
</organism>
<feature type="active site" description="Proton donor" evidence="4">
    <location>
        <position position="120"/>
    </location>
</feature>
<evidence type="ECO:0000256" key="1">
    <source>
        <dbReference type="ARBA" id="ARBA00022723"/>
    </source>
</evidence>
<comment type="pathway">
    <text evidence="4">Quinol/quinone metabolism; menaquinone biosynthesis.</text>
</comment>
<dbReference type="SUPFAM" id="SSF51604">
    <property type="entry name" value="Enolase C-terminal domain-like"/>
    <property type="match status" value="1"/>
</dbReference>
<dbReference type="PANTHER" id="PTHR48073">
    <property type="entry name" value="O-SUCCINYLBENZOATE SYNTHASE-RELATED"/>
    <property type="match status" value="1"/>
</dbReference>
<evidence type="ECO:0000313" key="7">
    <source>
        <dbReference type="Proteomes" id="UP001260872"/>
    </source>
</evidence>
<feature type="binding site" evidence="4">
    <location>
        <position position="207"/>
    </location>
    <ligand>
        <name>Mg(2+)</name>
        <dbReference type="ChEBI" id="CHEBI:18420"/>
    </ligand>
</feature>
<dbReference type="PANTHER" id="PTHR48073:SF2">
    <property type="entry name" value="O-SUCCINYLBENZOATE SYNTHASE"/>
    <property type="match status" value="1"/>
</dbReference>
<feature type="binding site" evidence="4">
    <location>
        <position position="150"/>
    </location>
    <ligand>
        <name>Mg(2+)</name>
        <dbReference type="ChEBI" id="CHEBI:18420"/>
    </ligand>
</feature>
<proteinExistence type="inferred from homology"/>
<keyword evidence="2 4" id="KW-0460">Magnesium</keyword>
<evidence type="ECO:0000256" key="4">
    <source>
        <dbReference type="HAMAP-Rule" id="MF_00470"/>
    </source>
</evidence>
<name>A0ABU1FSR3_9MICC</name>
<accession>A0ABU1FSR3</accession>
<feature type="active site" description="Proton acceptor" evidence="4">
    <location>
        <position position="231"/>
    </location>
</feature>
<comment type="caution">
    <text evidence="6">The sequence shown here is derived from an EMBL/GenBank/DDBJ whole genome shotgun (WGS) entry which is preliminary data.</text>
</comment>
<dbReference type="InterPro" id="IPR036849">
    <property type="entry name" value="Enolase-like_C_sf"/>
</dbReference>
<keyword evidence="3 4" id="KW-0456">Lyase</keyword>
<dbReference type="InterPro" id="IPR013342">
    <property type="entry name" value="Mandelate_racemase_C"/>
</dbReference>
<protein>
    <recommendedName>
        <fullName evidence="4">o-succinylbenzoate synthase</fullName>
        <shortName evidence="4">OSB synthase</shortName>
        <shortName evidence="4">OSBS</shortName>
        <ecNumber evidence="4">4.2.1.113</ecNumber>
    </recommendedName>
    <alternativeName>
        <fullName evidence="4">4-(2'-carboxyphenyl)-4-oxybutyric acid synthase</fullName>
    </alternativeName>
    <alternativeName>
        <fullName evidence="4">o-succinylbenzoic acid synthase</fullName>
    </alternativeName>
</protein>
<dbReference type="EC" id="4.2.1.113" evidence="4"/>
<feature type="domain" description="Mandelate racemase/muconate lactonizing enzyme C-terminal" evidence="5">
    <location>
        <begin position="95"/>
        <end position="198"/>
    </location>
</feature>
<dbReference type="HAMAP" id="MF_00470">
    <property type="entry name" value="MenC_1"/>
    <property type="match status" value="1"/>
</dbReference>
<comment type="function">
    <text evidence="4">Converts 2-succinyl-6-hydroxy-2,4-cyclohexadiene-1-carboxylate (SHCHC) to 2-succinylbenzoate (OSB).</text>
</comment>
<comment type="catalytic activity">
    <reaction evidence="4">
        <text>(1R,6R)-6-hydroxy-2-succinyl-cyclohexa-2,4-diene-1-carboxylate = 2-succinylbenzoate + H2O</text>
        <dbReference type="Rhea" id="RHEA:10196"/>
        <dbReference type="ChEBI" id="CHEBI:15377"/>
        <dbReference type="ChEBI" id="CHEBI:18325"/>
        <dbReference type="ChEBI" id="CHEBI:58689"/>
        <dbReference type="EC" id="4.2.1.113"/>
    </reaction>
</comment>
<keyword evidence="7" id="KW-1185">Reference proteome</keyword>
<dbReference type="InterPro" id="IPR010196">
    <property type="entry name" value="OSB_synthase_MenC1"/>
</dbReference>
<dbReference type="SFLD" id="SFLDG00180">
    <property type="entry name" value="muconate_cycloisomerase"/>
    <property type="match status" value="1"/>
</dbReference>
<dbReference type="Gene3D" id="3.30.390.10">
    <property type="entry name" value="Enolase-like, N-terminal domain"/>
    <property type="match status" value="1"/>
</dbReference>
<evidence type="ECO:0000259" key="5">
    <source>
        <dbReference type="SMART" id="SM00922"/>
    </source>
</evidence>
<dbReference type="EMBL" id="JAVKGT010000006">
    <property type="protein sequence ID" value="MDR5711176.1"/>
    <property type="molecule type" value="Genomic_DNA"/>
</dbReference>
<reference evidence="7" key="1">
    <citation type="submission" date="2023-07" db="EMBL/GenBank/DDBJ databases">
        <title>Description of three actinobacteria isolated from air of manufacturing shop in a pharmaceutical factory.</title>
        <authorList>
            <person name="Zhang D.-F."/>
        </authorList>
    </citation>
    <scope>NUCLEOTIDE SEQUENCE [LARGE SCALE GENOMIC DNA]</scope>
    <source>
        <strain evidence="7">CCTCC AB 207010</strain>
    </source>
</reference>
<evidence type="ECO:0000256" key="2">
    <source>
        <dbReference type="ARBA" id="ARBA00022842"/>
    </source>
</evidence>
<gene>
    <name evidence="4" type="primary">menC</name>
    <name evidence="6" type="ORF">RH857_03345</name>
</gene>
<evidence type="ECO:0000256" key="3">
    <source>
        <dbReference type="ARBA" id="ARBA00023239"/>
    </source>
</evidence>
<comment type="pathway">
    <text evidence="4">Quinol/quinone metabolism; 1,4-dihydroxy-2-naphthoate biosynthesis; 1,4-dihydroxy-2-naphthoate from chorismate: step 4/7.</text>
</comment>
<dbReference type="GO" id="GO:0043748">
    <property type="term" value="F:O-succinylbenzoate synthase activity"/>
    <property type="evidence" value="ECO:0007669"/>
    <property type="project" value="UniProtKB-EC"/>
</dbReference>
<dbReference type="InterPro" id="IPR029017">
    <property type="entry name" value="Enolase-like_N"/>
</dbReference>
<sequence>MSAAALQNRPELQELLESAVVVRLPMLTRFRGHTSREAVLFSGPAGWGEFAPFPEYQPPETQHWLASAIEAAWSGLGAPLRRSLPVNATVPAVPPEKVSEILDRYGDSGTLDAVQAVKIKVAEPGQTLDDDVARVREVARQMPTAGIRVDANGAWSLSEAVTALEQIGAAAEGRLDYAEQPVAGIEPLAQLREALERNGIGVRIAADEAVRKAEDPLRVARLGAADLIVVKVPPLGGVSRALRIVEEAGLPAVVSSALDTSVGLAAGVALAARLPELPYACGLGTVTLFCDDVVPQPMLPVSGRLRVPVNDKGHIAAPVPNPQKLAALRVTGERELWWHQRIREAYSHRIYP</sequence>
<dbReference type="Proteomes" id="UP001260872">
    <property type="component" value="Unassembled WGS sequence"/>
</dbReference>
<comment type="similarity">
    <text evidence="4">Belongs to the mandelate racemase/muconate lactonizing enzyme family. MenC type 1 subfamily.</text>
</comment>
<dbReference type="SMART" id="SM00922">
    <property type="entry name" value="MR_MLE"/>
    <property type="match status" value="1"/>
</dbReference>
<dbReference type="CDD" id="cd03320">
    <property type="entry name" value="OSBS"/>
    <property type="match status" value="1"/>
</dbReference>
<keyword evidence="4" id="KW-0474">Menaquinone biosynthesis</keyword>
<dbReference type="SFLD" id="SFLDS00001">
    <property type="entry name" value="Enolase"/>
    <property type="match status" value="1"/>
</dbReference>
<evidence type="ECO:0000313" key="6">
    <source>
        <dbReference type="EMBL" id="MDR5711176.1"/>
    </source>
</evidence>
<comment type="cofactor">
    <cofactor evidence="4">
        <name>a divalent metal cation</name>
        <dbReference type="ChEBI" id="CHEBI:60240"/>
    </cofactor>
</comment>
<dbReference type="NCBIfam" id="NF002782">
    <property type="entry name" value="PRK02901.1"/>
    <property type="match status" value="1"/>
</dbReference>
<dbReference type="RefSeq" id="WP_310536563.1">
    <property type="nucleotide sequence ID" value="NZ_BAAAOC010000092.1"/>
</dbReference>